<dbReference type="VEuPathDB" id="FungiDB:MGL_2272"/>
<name>A8Q2Y9_MALGO</name>
<evidence type="ECO:0000259" key="2">
    <source>
        <dbReference type="PROSITE" id="PS51183"/>
    </source>
</evidence>
<dbReference type="AlphaFoldDB" id="A8Q2Y9"/>
<evidence type="ECO:0008006" key="6">
    <source>
        <dbReference type="Google" id="ProtNLM"/>
    </source>
</evidence>
<dbReference type="InterPro" id="IPR013083">
    <property type="entry name" value="Znf_RING/FYVE/PHD"/>
</dbReference>
<dbReference type="Pfam" id="PF02373">
    <property type="entry name" value="JmjC"/>
    <property type="match status" value="1"/>
</dbReference>
<dbReference type="CDD" id="cd15571">
    <property type="entry name" value="ePHD"/>
    <property type="match status" value="1"/>
</dbReference>
<feature type="region of interest" description="Disordered" evidence="1">
    <location>
        <begin position="180"/>
        <end position="245"/>
    </location>
</feature>
<dbReference type="Gene3D" id="2.60.120.650">
    <property type="entry name" value="Cupin"/>
    <property type="match status" value="2"/>
</dbReference>
<dbReference type="Pfam" id="PF13832">
    <property type="entry name" value="zf-HC5HC2H_2"/>
    <property type="match status" value="1"/>
</dbReference>
<keyword evidence="5" id="KW-1185">Reference proteome</keyword>
<evidence type="ECO:0000256" key="1">
    <source>
        <dbReference type="SAM" id="MobiDB-lite"/>
    </source>
</evidence>
<dbReference type="InParanoid" id="A8Q2Y9"/>
<dbReference type="STRING" id="425265.A8Q2Y9"/>
<dbReference type="SMART" id="SM00558">
    <property type="entry name" value="JmjC"/>
    <property type="match status" value="1"/>
</dbReference>
<feature type="domain" description="JmjN" evidence="2">
    <location>
        <begin position="65"/>
        <end position="106"/>
    </location>
</feature>
<dbReference type="PROSITE" id="PS51183">
    <property type="entry name" value="JMJN"/>
    <property type="match status" value="1"/>
</dbReference>
<dbReference type="OrthoDB" id="9547406at2759"/>
<reference evidence="4 5" key="1">
    <citation type="journal article" date="2007" name="Proc. Natl. Acad. Sci. U.S.A.">
        <title>Dandruff-associated Malassezia genomes reveal convergent and divergent virulence traits shared with plant and human fungal pathogens.</title>
        <authorList>
            <person name="Xu J."/>
            <person name="Saunders C.W."/>
            <person name="Hu P."/>
            <person name="Grant R.A."/>
            <person name="Boekhout T."/>
            <person name="Kuramae E.E."/>
            <person name="Kronstad J.W."/>
            <person name="Deangelis Y.M."/>
            <person name="Reeder N.L."/>
            <person name="Johnstone K.R."/>
            <person name="Leland M."/>
            <person name="Fieno A.M."/>
            <person name="Begley W.M."/>
            <person name="Sun Y."/>
            <person name="Lacey M.P."/>
            <person name="Chaudhary T."/>
            <person name="Keough T."/>
            <person name="Chu L."/>
            <person name="Sears R."/>
            <person name="Yuan B."/>
            <person name="Dawson T.L.Jr."/>
        </authorList>
    </citation>
    <scope>NUCLEOTIDE SEQUENCE [LARGE SCALE GENOMIC DNA]</scope>
    <source>
        <strain evidence="5">ATCC MYA-4612 / CBS 7966</strain>
    </source>
</reference>
<dbReference type="GO" id="GO:0032454">
    <property type="term" value="F:histone H3K9 demethylase activity"/>
    <property type="evidence" value="ECO:0007669"/>
    <property type="project" value="TreeGrafter"/>
</dbReference>
<dbReference type="GO" id="GO:0000785">
    <property type="term" value="C:chromatin"/>
    <property type="evidence" value="ECO:0007669"/>
    <property type="project" value="TreeGrafter"/>
</dbReference>
<dbReference type="PANTHER" id="PTHR10694">
    <property type="entry name" value="LYSINE-SPECIFIC DEMETHYLASE"/>
    <property type="match status" value="1"/>
</dbReference>
<accession>A8Q2Y9</accession>
<dbReference type="KEGG" id="mgl:MGL_2272"/>
<dbReference type="InterPro" id="IPR003349">
    <property type="entry name" value="JmjN"/>
</dbReference>
<dbReference type="SMART" id="SM00545">
    <property type="entry name" value="JmjN"/>
    <property type="match status" value="1"/>
</dbReference>
<dbReference type="OMA" id="HRICGEY"/>
<dbReference type="InterPro" id="IPR003347">
    <property type="entry name" value="JmjC_dom"/>
</dbReference>
<feature type="region of interest" description="Disordered" evidence="1">
    <location>
        <begin position="38"/>
        <end position="65"/>
    </location>
</feature>
<dbReference type="Pfam" id="PF02375">
    <property type="entry name" value="JmjN"/>
    <property type="match status" value="1"/>
</dbReference>
<feature type="domain" description="JmjC" evidence="3">
    <location>
        <begin position="315"/>
        <end position="478"/>
    </location>
</feature>
<evidence type="ECO:0000313" key="5">
    <source>
        <dbReference type="Proteomes" id="UP000008837"/>
    </source>
</evidence>
<organism evidence="4 5">
    <name type="scientific">Malassezia globosa (strain ATCC MYA-4612 / CBS 7966)</name>
    <name type="common">Dandruff-associated fungus</name>
    <dbReference type="NCBI Taxonomy" id="425265"/>
    <lineage>
        <taxon>Eukaryota</taxon>
        <taxon>Fungi</taxon>
        <taxon>Dikarya</taxon>
        <taxon>Basidiomycota</taxon>
        <taxon>Ustilaginomycotina</taxon>
        <taxon>Malasseziomycetes</taxon>
        <taxon>Malasseziales</taxon>
        <taxon>Malasseziaceae</taxon>
        <taxon>Malassezia</taxon>
    </lineage>
</organism>
<gene>
    <name evidence="4" type="ORF">MGL_2272</name>
</gene>
<dbReference type="Gene3D" id="3.30.40.10">
    <property type="entry name" value="Zinc/RING finger domain, C3HC4 (zinc finger)"/>
    <property type="match status" value="1"/>
</dbReference>
<dbReference type="PROSITE" id="PS51184">
    <property type="entry name" value="JMJC"/>
    <property type="match status" value="1"/>
</dbReference>
<dbReference type="PANTHER" id="PTHR10694:SF7">
    <property type="entry name" value="[HISTONE H3]-TRIMETHYL-L-LYSINE(9) DEMETHYLASE"/>
    <property type="match status" value="1"/>
</dbReference>
<evidence type="ECO:0000259" key="3">
    <source>
        <dbReference type="PROSITE" id="PS51184"/>
    </source>
</evidence>
<dbReference type="GO" id="GO:0051864">
    <property type="term" value="F:histone H3K36 demethylase activity"/>
    <property type="evidence" value="ECO:0007669"/>
    <property type="project" value="TreeGrafter"/>
</dbReference>
<dbReference type="Proteomes" id="UP000008837">
    <property type="component" value="Unassembled WGS sequence"/>
</dbReference>
<dbReference type="RefSeq" id="XP_001730476.1">
    <property type="nucleotide sequence ID" value="XM_001730424.1"/>
</dbReference>
<protein>
    <recommendedName>
        <fullName evidence="6">[Histone H3]-trimethyl-L-lysine(9) demethylase</fullName>
    </recommendedName>
</protein>
<dbReference type="EMBL" id="AAYY01000008">
    <property type="protein sequence ID" value="EDP43262.1"/>
    <property type="molecule type" value="Genomic_DNA"/>
</dbReference>
<dbReference type="FunCoup" id="A8Q2Y9">
    <property type="interactions" value="175"/>
</dbReference>
<dbReference type="GO" id="GO:0005634">
    <property type="term" value="C:nucleus"/>
    <property type="evidence" value="ECO:0007669"/>
    <property type="project" value="TreeGrafter"/>
</dbReference>
<comment type="caution">
    <text evidence="4">The sequence shown here is derived from an EMBL/GenBank/DDBJ whole genome shotgun (WGS) entry which is preliminary data.</text>
</comment>
<dbReference type="GO" id="GO:0010468">
    <property type="term" value="P:regulation of gene expression"/>
    <property type="evidence" value="ECO:0007669"/>
    <property type="project" value="TreeGrafter"/>
</dbReference>
<evidence type="ECO:0000313" key="4">
    <source>
        <dbReference type="EMBL" id="EDP43262.1"/>
    </source>
</evidence>
<sequence length="805" mass="90441">MEAVDAQEQMKNVPAASPLHDIRPAYFYAVDAPSVDDLTSTPGSSRSMSASSDKKTSSISSPPGIPVFHPTMAQFKDFYEFCQAIDSWGMQTGIVKIVPPREWVEALPSLRPEKGTPRSDYAQLNAVRIRHAITQHFLAAGPGRWKQTNVTRAKPYDAKQWADICMHPAHRAPPMSRIQRQVAAQRAAEAAHEQSRSYSATPSAHTGASNALTLDFDTPGKLTRSGGLGRDTSAHSVRPASSNKVTTQDEWDTFDYEHGWLQEALTDSERQTGHRLSDQEWDVPTCRAIEAEYWRTLNLGTPPMYGADQQGSLFDKRTVHWNVGSLDSLLSRTLKCALPGVTTPYLYFGMWRASFAWHVEDMDLYSINYIHFGAPKQWYAIRQSDRQRFESIMAATFPADARKCSHFLRHKSFLVSPSFLASHGIKPLRLVQHAHEFVITYPYGYHSGYNLGYNCAESVNFALPSWVELGRRADYCRCELAQESVHIDVNALWPTDASSNAKTDSFTPDSMSASEPMAVERPADKKSHTRALHACVFCPRDAPQDPLVALPSYASDILRRQASSRKSLLACTAPYQAHKLCACFLPETWVATEPVSHVEGADAIDKSRWSLKCQVCTAPSDRMYGAKIQCTKGRCPRAVHVSCALDESSGWFLDICSRDVADKLEGTSLAQGDQPQSHDDDERVVLLCRAHNPLKRAQELERREEELRAKILALPRPTPVRVKINRAIWVTELLDVDETKQVVIVRDPANDARMQVPWTRLVSDEHMPLDSLHDDNNETRDYMDERVPKKRRMQYVRGTDQVAES</sequence>
<proteinExistence type="predicted"/>
<dbReference type="SUPFAM" id="SSF51197">
    <property type="entry name" value="Clavaminate synthase-like"/>
    <property type="match status" value="1"/>
</dbReference>
<feature type="compositionally biased region" description="Polar residues" evidence="1">
    <location>
        <begin position="198"/>
        <end position="212"/>
    </location>
</feature>
<dbReference type="GeneID" id="5854783"/>
<feature type="compositionally biased region" description="Low complexity" evidence="1">
    <location>
        <begin position="39"/>
        <end position="62"/>
    </location>
</feature>